<dbReference type="SUPFAM" id="SSF69287">
    <property type="entry name" value="Urease metallochaperone UreE, N-terminal domain"/>
    <property type="match status" value="1"/>
</dbReference>
<reference evidence="7" key="1">
    <citation type="journal article" date="2007" name="Environ. Microbiol.">
        <title>Proteorhodopsin photosystem gene clusters exhibit co-evolutionary trends and shared ancestry among diverse marine microbial phyla.</title>
        <authorList>
            <person name="McCarren J."/>
            <person name="Delong E.F."/>
        </authorList>
    </citation>
    <scope>NUCLEOTIDE SEQUENCE</scope>
</reference>
<dbReference type="Gene3D" id="3.30.70.790">
    <property type="entry name" value="UreE, C-terminal domain"/>
    <property type="match status" value="1"/>
</dbReference>
<dbReference type="GO" id="GO:0006457">
    <property type="term" value="P:protein folding"/>
    <property type="evidence" value="ECO:0007669"/>
    <property type="project" value="InterPro"/>
</dbReference>
<dbReference type="InterPro" id="IPR004029">
    <property type="entry name" value="UreE_N"/>
</dbReference>
<evidence type="ECO:0000313" key="7">
    <source>
        <dbReference type="EMBL" id="ABL97339.1"/>
    </source>
</evidence>
<keyword evidence="3 5" id="KW-0533">Nickel</keyword>
<evidence type="ECO:0000259" key="6">
    <source>
        <dbReference type="SMART" id="SM00988"/>
    </source>
</evidence>
<proteinExistence type="inferred from homology"/>
<dbReference type="Pfam" id="PF05194">
    <property type="entry name" value="UreE_C"/>
    <property type="match status" value="1"/>
</dbReference>
<dbReference type="InterPro" id="IPR012406">
    <property type="entry name" value="UreE"/>
</dbReference>
<dbReference type="SMART" id="SM00988">
    <property type="entry name" value="UreE_N"/>
    <property type="match status" value="1"/>
</dbReference>
<dbReference type="GO" id="GO:0019627">
    <property type="term" value="P:urea metabolic process"/>
    <property type="evidence" value="ECO:0007669"/>
    <property type="project" value="InterPro"/>
</dbReference>
<keyword evidence="2 5" id="KW-0963">Cytoplasm</keyword>
<dbReference type="GO" id="GO:0051082">
    <property type="term" value="F:unfolded protein binding"/>
    <property type="evidence" value="ECO:0007669"/>
    <property type="project" value="UniProtKB-UniRule"/>
</dbReference>
<comment type="function">
    <text evidence="5">Involved in urease metallocenter assembly. Binds nickel. Probably functions as a nickel donor during metallocenter assembly.</text>
</comment>
<dbReference type="PIRSF" id="PIRSF036402">
    <property type="entry name" value="Ureas_acces_UreE"/>
    <property type="match status" value="1"/>
</dbReference>
<keyword evidence="4 5" id="KW-0143">Chaperone</keyword>
<dbReference type="GO" id="GO:0016151">
    <property type="term" value="F:nickel cation binding"/>
    <property type="evidence" value="ECO:0007669"/>
    <property type="project" value="UniProtKB-UniRule"/>
</dbReference>
<evidence type="ECO:0000256" key="2">
    <source>
        <dbReference type="ARBA" id="ARBA00022490"/>
    </source>
</evidence>
<dbReference type="CDD" id="cd00571">
    <property type="entry name" value="UreE"/>
    <property type="match status" value="1"/>
</dbReference>
<comment type="similarity">
    <text evidence="5">Belongs to the UreE family.</text>
</comment>
<dbReference type="GO" id="GO:0065003">
    <property type="term" value="P:protein-containing complex assembly"/>
    <property type="evidence" value="ECO:0007669"/>
    <property type="project" value="InterPro"/>
</dbReference>
<dbReference type="InterPro" id="IPR036118">
    <property type="entry name" value="UreE_N_sf"/>
</dbReference>
<evidence type="ECO:0000256" key="3">
    <source>
        <dbReference type="ARBA" id="ARBA00022596"/>
    </source>
</evidence>
<dbReference type="InterPro" id="IPR007864">
    <property type="entry name" value="UreE_C_dom"/>
</dbReference>
<evidence type="ECO:0000256" key="1">
    <source>
        <dbReference type="ARBA" id="ARBA00004496"/>
    </source>
</evidence>
<evidence type="ECO:0000256" key="5">
    <source>
        <dbReference type="HAMAP-Rule" id="MF_00822"/>
    </source>
</evidence>
<gene>
    <name evidence="5" type="primary">ureE</name>
    <name evidence="7" type="ORF">ALOHA_HF1045G01.0006</name>
</gene>
<name>A4GJP4_9BACT</name>
<dbReference type="Pfam" id="PF02814">
    <property type="entry name" value="UreE_N"/>
    <property type="match status" value="1"/>
</dbReference>
<dbReference type="Gene3D" id="2.60.260.20">
    <property type="entry name" value="Urease metallochaperone UreE, N-terminal domain"/>
    <property type="match status" value="1"/>
</dbReference>
<dbReference type="AlphaFoldDB" id="A4GJP4"/>
<dbReference type="EMBL" id="EF107103">
    <property type="protein sequence ID" value="ABL97339.1"/>
    <property type="molecule type" value="Genomic_DNA"/>
</dbReference>
<evidence type="ECO:0000256" key="4">
    <source>
        <dbReference type="ARBA" id="ARBA00023186"/>
    </source>
</evidence>
<protein>
    <recommendedName>
        <fullName evidence="5">Urease accessory protein UreE</fullName>
    </recommendedName>
</protein>
<accession>A4GJP4</accession>
<sequence>MDNCFLIVNKITKNKAKDHISLSYDERFLRRKKLVSDNGFEFLVNLPETKSLSENQAFRLQSGNLILIKNKKESLLEIKGKNLMQLIWHIGNRHMACQIEKDRIFIQYDEVIKKMILKLGGKVKKVLRPFKPEGGAYGIGRTHSHRH</sequence>
<feature type="domain" description="UreE urease accessory N-terminal" evidence="6">
    <location>
        <begin position="6"/>
        <end position="66"/>
    </location>
</feature>
<dbReference type="HAMAP" id="MF_00822">
    <property type="entry name" value="UreE"/>
    <property type="match status" value="1"/>
</dbReference>
<organism evidence="7">
    <name type="scientific">uncultured marine bacterium HF10_45G01</name>
    <dbReference type="NCBI Taxonomy" id="415446"/>
    <lineage>
        <taxon>Bacteria</taxon>
        <taxon>environmental samples</taxon>
    </lineage>
</organism>
<comment type="subcellular location">
    <subcellularLocation>
        <location evidence="1 5">Cytoplasm</location>
    </subcellularLocation>
</comment>
<dbReference type="GO" id="GO:0005737">
    <property type="term" value="C:cytoplasm"/>
    <property type="evidence" value="ECO:0007669"/>
    <property type="project" value="UniProtKB-SubCell"/>
</dbReference>
<dbReference type="SUPFAM" id="SSF69737">
    <property type="entry name" value="Urease metallochaperone UreE, C-terminal domain"/>
    <property type="match status" value="1"/>
</dbReference>